<feature type="domain" description="HTH gntR-type" evidence="4">
    <location>
        <begin position="8"/>
        <end position="75"/>
    </location>
</feature>
<dbReference type="InterPro" id="IPR000524">
    <property type="entry name" value="Tscrpt_reg_HTH_GntR"/>
</dbReference>
<reference evidence="5 6" key="1">
    <citation type="submission" date="2020-02" db="EMBL/GenBank/DDBJ databases">
        <title>Rhodobacter translucens sp. nov., a novel bacterium isolated from activated sludge.</title>
        <authorList>
            <person name="Liu J."/>
        </authorList>
    </citation>
    <scope>NUCLEOTIDE SEQUENCE [LARGE SCALE GENOMIC DNA]</scope>
    <source>
        <strain evidence="5 6">HX-7-19</strain>
    </source>
</reference>
<dbReference type="PROSITE" id="PS50949">
    <property type="entry name" value="HTH_GNTR"/>
    <property type="match status" value="1"/>
</dbReference>
<dbReference type="InterPro" id="IPR036388">
    <property type="entry name" value="WH-like_DNA-bd_sf"/>
</dbReference>
<sequence>MTSIPFPGPQIPTLVQHVLARIDLGQLNPGDLLDEAELAESYGVSRTPVREAILYLEALGLVRRLPRKGATIFRPTLEEFLAILEVHAKLEGQAAGLAARRLSRQGAADLEAAVRACEAHAAANPDADPDGYYQHNLRFHECVAIASGNGVLLESLKTNARRLLAYYRARYRFAGAIPRSAAEHRAIARLITDRDSLGAESAMQQHVQFDQVTAMDLIAALS</sequence>
<comment type="caution">
    <text evidence="5">The sequence shown here is derived from an EMBL/GenBank/DDBJ whole genome shotgun (WGS) entry which is preliminary data.</text>
</comment>
<keyword evidence="3" id="KW-0804">Transcription</keyword>
<dbReference type="CDD" id="cd07377">
    <property type="entry name" value="WHTH_GntR"/>
    <property type="match status" value="1"/>
</dbReference>
<dbReference type="PANTHER" id="PTHR43537:SF49">
    <property type="entry name" value="TRANSCRIPTIONAL REGULATORY PROTEIN"/>
    <property type="match status" value="1"/>
</dbReference>
<organism evidence="5 6">
    <name type="scientific">Paragemmobacter kunshanensis</name>
    <dbReference type="NCBI Taxonomy" id="2583234"/>
    <lineage>
        <taxon>Bacteria</taxon>
        <taxon>Pseudomonadati</taxon>
        <taxon>Pseudomonadota</taxon>
        <taxon>Alphaproteobacteria</taxon>
        <taxon>Rhodobacterales</taxon>
        <taxon>Paracoccaceae</taxon>
        <taxon>Paragemmobacter</taxon>
    </lineage>
</organism>
<dbReference type="AlphaFoldDB" id="A0A6M1TWJ2"/>
<dbReference type="SMART" id="SM00345">
    <property type="entry name" value="HTH_GNTR"/>
    <property type="match status" value="1"/>
</dbReference>
<dbReference type="PANTHER" id="PTHR43537">
    <property type="entry name" value="TRANSCRIPTIONAL REGULATOR, GNTR FAMILY"/>
    <property type="match status" value="1"/>
</dbReference>
<dbReference type="InterPro" id="IPR011711">
    <property type="entry name" value="GntR_C"/>
</dbReference>
<gene>
    <name evidence="5" type="ORF">G5V65_06150</name>
</gene>
<evidence type="ECO:0000313" key="6">
    <source>
        <dbReference type="Proteomes" id="UP000474758"/>
    </source>
</evidence>
<dbReference type="SMART" id="SM00895">
    <property type="entry name" value="FCD"/>
    <property type="match status" value="1"/>
</dbReference>
<evidence type="ECO:0000256" key="2">
    <source>
        <dbReference type="ARBA" id="ARBA00023125"/>
    </source>
</evidence>
<accession>A0A6M1TWJ2</accession>
<dbReference type="PRINTS" id="PR00035">
    <property type="entry name" value="HTHGNTR"/>
</dbReference>
<evidence type="ECO:0000256" key="1">
    <source>
        <dbReference type="ARBA" id="ARBA00023015"/>
    </source>
</evidence>
<dbReference type="Gene3D" id="1.20.120.530">
    <property type="entry name" value="GntR ligand-binding domain-like"/>
    <property type="match status" value="1"/>
</dbReference>
<evidence type="ECO:0000256" key="3">
    <source>
        <dbReference type="ARBA" id="ARBA00023163"/>
    </source>
</evidence>
<dbReference type="Gene3D" id="1.10.10.10">
    <property type="entry name" value="Winged helix-like DNA-binding domain superfamily/Winged helix DNA-binding domain"/>
    <property type="match status" value="1"/>
</dbReference>
<keyword evidence="2" id="KW-0238">DNA-binding</keyword>
<dbReference type="GO" id="GO:0003677">
    <property type="term" value="F:DNA binding"/>
    <property type="evidence" value="ECO:0007669"/>
    <property type="project" value="UniProtKB-KW"/>
</dbReference>
<dbReference type="InterPro" id="IPR008920">
    <property type="entry name" value="TF_FadR/GntR_C"/>
</dbReference>
<dbReference type="Pfam" id="PF07729">
    <property type="entry name" value="FCD"/>
    <property type="match status" value="1"/>
</dbReference>
<dbReference type="Pfam" id="PF00392">
    <property type="entry name" value="GntR"/>
    <property type="match status" value="1"/>
</dbReference>
<evidence type="ECO:0000313" key="5">
    <source>
        <dbReference type="EMBL" id="NGQ90472.1"/>
    </source>
</evidence>
<proteinExistence type="predicted"/>
<dbReference type="SUPFAM" id="SSF46785">
    <property type="entry name" value="Winged helix' DNA-binding domain"/>
    <property type="match status" value="1"/>
</dbReference>
<keyword evidence="1" id="KW-0805">Transcription regulation</keyword>
<dbReference type="EMBL" id="JAALFE010000004">
    <property type="protein sequence ID" value="NGQ90472.1"/>
    <property type="molecule type" value="Genomic_DNA"/>
</dbReference>
<dbReference type="InterPro" id="IPR036390">
    <property type="entry name" value="WH_DNA-bd_sf"/>
</dbReference>
<dbReference type="Proteomes" id="UP000474758">
    <property type="component" value="Unassembled WGS sequence"/>
</dbReference>
<evidence type="ECO:0000259" key="4">
    <source>
        <dbReference type="PROSITE" id="PS50949"/>
    </source>
</evidence>
<dbReference type="GO" id="GO:0003700">
    <property type="term" value="F:DNA-binding transcription factor activity"/>
    <property type="evidence" value="ECO:0007669"/>
    <property type="project" value="InterPro"/>
</dbReference>
<name>A0A6M1TWJ2_9RHOB</name>
<dbReference type="RefSeq" id="WP_165047943.1">
    <property type="nucleotide sequence ID" value="NZ_JAALFE010000004.1"/>
</dbReference>
<keyword evidence="6" id="KW-1185">Reference proteome</keyword>
<protein>
    <submittedName>
        <fullName evidence="5">GntR family transcriptional regulator</fullName>
    </submittedName>
</protein>
<dbReference type="SUPFAM" id="SSF48008">
    <property type="entry name" value="GntR ligand-binding domain-like"/>
    <property type="match status" value="1"/>
</dbReference>